<protein>
    <submittedName>
        <fullName evidence="1">Uncharacterized protein</fullName>
    </submittedName>
</protein>
<organism evidence="1 2">
    <name type="scientific">Coprinellus micaceus</name>
    <name type="common">Glistening ink-cap mushroom</name>
    <name type="synonym">Coprinus micaceus</name>
    <dbReference type="NCBI Taxonomy" id="71717"/>
    <lineage>
        <taxon>Eukaryota</taxon>
        <taxon>Fungi</taxon>
        <taxon>Dikarya</taxon>
        <taxon>Basidiomycota</taxon>
        <taxon>Agaricomycotina</taxon>
        <taxon>Agaricomycetes</taxon>
        <taxon>Agaricomycetidae</taxon>
        <taxon>Agaricales</taxon>
        <taxon>Agaricineae</taxon>
        <taxon>Psathyrellaceae</taxon>
        <taxon>Coprinellus</taxon>
    </lineage>
</organism>
<name>A0A4Y7TTW9_COPMI</name>
<proteinExistence type="predicted"/>
<gene>
    <name evidence="1" type="ORF">FA13DRAFT_924556</name>
</gene>
<dbReference type="Proteomes" id="UP000298030">
    <property type="component" value="Unassembled WGS sequence"/>
</dbReference>
<dbReference type="EMBL" id="QPFP01000004">
    <property type="protein sequence ID" value="TEB37625.1"/>
    <property type="molecule type" value="Genomic_DNA"/>
</dbReference>
<evidence type="ECO:0000313" key="1">
    <source>
        <dbReference type="EMBL" id="TEB37625.1"/>
    </source>
</evidence>
<accession>A0A4Y7TTW9</accession>
<comment type="caution">
    <text evidence="1">The sequence shown here is derived from an EMBL/GenBank/DDBJ whole genome shotgun (WGS) entry which is preliminary data.</text>
</comment>
<evidence type="ECO:0000313" key="2">
    <source>
        <dbReference type="Proteomes" id="UP000298030"/>
    </source>
</evidence>
<keyword evidence="2" id="KW-1185">Reference proteome</keyword>
<sequence>MLSKHSTYILPTLLFTSRPLSREYRSMPTVTSQAFPRFWNNLALTIWRAIDKHWFIQKQSNFDTLLEAKSMSAEWTCLNRMRQAE</sequence>
<dbReference type="AlphaFoldDB" id="A0A4Y7TTW9"/>
<reference evidence="1 2" key="1">
    <citation type="journal article" date="2019" name="Nat. Ecol. Evol.">
        <title>Megaphylogeny resolves global patterns of mushroom evolution.</title>
        <authorList>
            <person name="Varga T."/>
            <person name="Krizsan K."/>
            <person name="Foldi C."/>
            <person name="Dima B."/>
            <person name="Sanchez-Garcia M."/>
            <person name="Sanchez-Ramirez S."/>
            <person name="Szollosi G.J."/>
            <person name="Szarkandi J.G."/>
            <person name="Papp V."/>
            <person name="Albert L."/>
            <person name="Andreopoulos W."/>
            <person name="Angelini C."/>
            <person name="Antonin V."/>
            <person name="Barry K.W."/>
            <person name="Bougher N.L."/>
            <person name="Buchanan P."/>
            <person name="Buyck B."/>
            <person name="Bense V."/>
            <person name="Catcheside P."/>
            <person name="Chovatia M."/>
            <person name="Cooper J."/>
            <person name="Damon W."/>
            <person name="Desjardin D."/>
            <person name="Finy P."/>
            <person name="Geml J."/>
            <person name="Haridas S."/>
            <person name="Hughes K."/>
            <person name="Justo A."/>
            <person name="Karasinski D."/>
            <person name="Kautmanova I."/>
            <person name="Kiss B."/>
            <person name="Kocsube S."/>
            <person name="Kotiranta H."/>
            <person name="LaButti K.M."/>
            <person name="Lechner B.E."/>
            <person name="Liimatainen K."/>
            <person name="Lipzen A."/>
            <person name="Lukacs Z."/>
            <person name="Mihaltcheva S."/>
            <person name="Morgado L.N."/>
            <person name="Niskanen T."/>
            <person name="Noordeloos M.E."/>
            <person name="Ohm R.A."/>
            <person name="Ortiz-Santana B."/>
            <person name="Ovrebo C."/>
            <person name="Racz N."/>
            <person name="Riley R."/>
            <person name="Savchenko A."/>
            <person name="Shiryaev A."/>
            <person name="Soop K."/>
            <person name="Spirin V."/>
            <person name="Szebenyi C."/>
            <person name="Tomsovsky M."/>
            <person name="Tulloss R.E."/>
            <person name="Uehling J."/>
            <person name="Grigoriev I.V."/>
            <person name="Vagvolgyi C."/>
            <person name="Papp T."/>
            <person name="Martin F.M."/>
            <person name="Miettinen O."/>
            <person name="Hibbett D.S."/>
            <person name="Nagy L.G."/>
        </authorList>
    </citation>
    <scope>NUCLEOTIDE SEQUENCE [LARGE SCALE GENOMIC DNA]</scope>
    <source>
        <strain evidence="1 2">FP101781</strain>
    </source>
</reference>